<dbReference type="SUPFAM" id="SSF51445">
    <property type="entry name" value="(Trans)glycosidases"/>
    <property type="match status" value="1"/>
</dbReference>
<dbReference type="SUPFAM" id="SSF49785">
    <property type="entry name" value="Galactose-binding domain-like"/>
    <property type="match status" value="1"/>
</dbReference>
<evidence type="ECO:0000256" key="1">
    <source>
        <dbReference type="ARBA" id="ARBA00009809"/>
    </source>
</evidence>
<comment type="similarity">
    <text evidence="1">Belongs to the glycosyl hydrolase 35 family.</text>
</comment>
<evidence type="ECO:0000259" key="5">
    <source>
        <dbReference type="Pfam" id="PF21467"/>
    </source>
</evidence>
<dbReference type="PANTHER" id="PTHR23421">
    <property type="entry name" value="BETA-GALACTOSIDASE RELATED"/>
    <property type="match status" value="1"/>
</dbReference>
<dbReference type="OrthoDB" id="5872735at2759"/>
<dbReference type="Gene3D" id="2.60.120.260">
    <property type="entry name" value="Galactose-binding domain-like"/>
    <property type="match status" value="2"/>
</dbReference>
<dbReference type="STRING" id="6265.A0A0B2UY70"/>
<protein>
    <submittedName>
        <fullName evidence="6">Beta-galactosidase</fullName>
    </submittedName>
</protein>
<feature type="non-terminal residue" evidence="6">
    <location>
        <position position="1"/>
    </location>
</feature>
<evidence type="ECO:0000313" key="7">
    <source>
        <dbReference type="Proteomes" id="UP000031036"/>
    </source>
</evidence>
<accession>A0A0B2UY70</accession>
<comment type="caution">
    <text evidence="6">The sequence shown here is derived from an EMBL/GenBank/DDBJ whole genome shotgun (WGS) entry which is preliminary data.</text>
</comment>
<evidence type="ECO:0000259" key="4">
    <source>
        <dbReference type="Pfam" id="PF21317"/>
    </source>
</evidence>
<keyword evidence="2" id="KW-0378">Hydrolase</keyword>
<proteinExistence type="inferred from homology"/>
<keyword evidence="7" id="KW-1185">Reference proteome</keyword>
<dbReference type="Pfam" id="PF21317">
    <property type="entry name" value="BetaGal_ABD_1"/>
    <property type="match status" value="1"/>
</dbReference>
<organism evidence="6 7">
    <name type="scientific">Toxocara canis</name>
    <name type="common">Canine roundworm</name>
    <dbReference type="NCBI Taxonomy" id="6265"/>
    <lineage>
        <taxon>Eukaryota</taxon>
        <taxon>Metazoa</taxon>
        <taxon>Ecdysozoa</taxon>
        <taxon>Nematoda</taxon>
        <taxon>Chromadorea</taxon>
        <taxon>Rhabditida</taxon>
        <taxon>Spirurina</taxon>
        <taxon>Ascaridomorpha</taxon>
        <taxon>Ascaridoidea</taxon>
        <taxon>Toxocaridae</taxon>
        <taxon>Toxocara</taxon>
    </lineage>
</organism>
<dbReference type="AlphaFoldDB" id="A0A0B2UY70"/>
<dbReference type="Pfam" id="PF21467">
    <property type="entry name" value="BetaGal_gal-bd"/>
    <property type="match status" value="1"/>
</dbReference>
<sequence length="288" mass="32792">GPLVNSEFYPGWIVTWHQKGRVDPSVHDIMNGSMYMFELGASFNYYMFFGGTNFAFWNGAETTSAVRFVAYRSRLLKSGGNLTISVIKDHGYIFVGENYQGMLVDSLHEYQKRWILINGQSGDNLTIIVENRGRQTFETVNDYKGILSNVTLDEAIIEDWIHYPLQLPLSLDIVNDEIGNIFARHKGTHRETHGKPGVYIGRFSAKTQRDTFVDTTGWGKGQLFINGFNVGRYWPSVGPQTTLYVPAPLIRRKNIVMMLELIGPPKCSSWKCTLEFIDHPIFNFTSNN</sequence>
<reference evidence="6 7" key="1">
    <citation type="submission" date="2014-11" db="EMBL/GenBank/DDBJ databases">
        <title>Genetic blueprint of the zoonotic pathogen Toxocara canis.</title>
        <authorList>
            <person name="Zhu X.-Q."/>
            <person name="Korhonen P.K."/>
            <person name="Cai H."/>
            <person name="Young N.D."/>
            <person name="Nejsum P."/>
            <person name="von Samson-Himmelstjerna G."/>
            <person name="Boag P.R."/>
            <person name="Tan P."/>
            <person name="Li Q."/>
            <person name="Min J."/>
            <person name="Yang Y."/>
            <person name="Wang X."/>
            <person name="Fang X."/>
            <person name="Hall R.S."/>
            <person name="Hofmann A."/>
            <person name="Sternberg P.W."/>
            <person name="Jex A.R."/>
            <person name="Gasser R.B."/>
        </authorList>
    </citation>
    <scope>NUCLEOTIDE SEQUENCE [LARGE SCALE GENOMIC DNA]</scope>
    <source>
        <strain evidence="6">PN_DK_2014</strain>
    </source>
</reference>
<evidence type="ECO:0000313" key="6">
    <source>
        <dbReference type="EMBL" id="KHN73770.1"/>
    </source>
</evidence>
<feature type="domain" description="Beta-galactosidase 1-like first all-beta" evidence="4">
    <location>
        <begin position="68"/>
        <end position="166"/>
    </location>
</feature>
<feature type="domain" description="Beta-galactosidase galactose-binding" evidence="5">
    <location>
        <begin position="197"/>
        <end position="252"/>
    </location>
</feature>
<dbReference type="InterPro" id="IPR008979">
    <property type="entry name" value="Galactose-bd-like_sf"/>
</dbReference>
<evidence type="ECO:0000256" key="2">
    <source>
        <dbReference type="ARBA" id="ARBA00022801"/>
    </source>
</evidence>
<dbReference type="InterPro" id="IPR017853">
    <property type="entry name" value="GH"/>
</dbReference>
<dbReference type="InterPro" id="IPR001944">
    <property type="entry name" value="Glycoside_Hdrlase_35"/>
</dbReference>
<dbReference type="InterPro" id="IPR048912">
    <property type="entry name" value="BetaGal1-like_ABD1"/>
</dbReference>
<dbReference type="OMA" id="PSNWGKG"/>
<dbReference type="InterPro" id="IPR048913">
    <property type="entry name" value="BetaGal_gal-bd"/>
</dbReference>
<dbReference type="EMBL" id="JPKZ01003059">
    <property type="protein sequence ID" value="KHN73770.1"/>
    <property type="molecule type" value="Genomic_DNA"/>
</dbReference>
<name>A0A0B2UY70_TOXCA</name>
<dbReference type="GO" id="GO:0004553">
    <property type="term" value="F:hydrolase activity, hydrolyzing O-glycosyl compounds"/>
    <property type="evidence" value="ECO:0007669"/>
    <property type="project" value="InterPro"/>
</dbReference>
<dbReference type="Proteomes" id="UP000031036">
    <property type="component" value="Unassembled WGS sequence"/>
</dbReference>
<dbReference type="PRINTS" id="PR00742">
    <property type="entry name" value="GLHYDRLASE35"/>
</dbReference>
<keyword evidence="3" id="KW-0326">Glycosidase</keyword>
<evidence type="ECO:0000256" key="3">
    <source>
        <dbReference type="ARBA" id="ARBA00023295"/>
    </source>
</evidence>
<dbReference type="GO" id="GO:0005975">
    <property type="term" value="P:carbohydrate metabolic process"/>
    <property type="evidence" value="ECO:0007669"/>
    <property type="project" value="InterPro"/>
</dbReference>
<gene>
    <name evidence="6" type="primary">GLB1</name>
    <name evidence="6" type="ORF">Tcan_18445</name>
</gene>